<dbReference type="Proteomes" id="UP000305792">
    <property type="component" value="Unassembled WGS sequence"/>
</dbReference>
<organism evidence="3 4">
    <name type="scientific">Glycomyces paridis</name>
    <dbReference type="NCBI Taxonomy" id="2126555"/>
    <lineage>
        <taxon>Bacteria</taxon>
        <taxon>Bacillati</taxon>
        <taxon>Actinomycetota</taxon>
        <taxon>Actinomycetes</taxon>
        <taxon>Glycomycetales</taxon>
        <taxon>Glycomycetaceae</taxon>
        <taxon>Glycomyces</taxon>
    </lineage>
</organism>
<keyword evidence="2" id="KW-0732">Signal</keyword>
<dbReference type="EMBL" id="STGX01000004">
    <property type="protein sequence ID" value="THV30167.1"/>
    <property type="molecule type" value="Genomic_DNA"/>
</dbReference>
<dbReference type="AlphaFoldDB" id="A0A4S8PHU3"/>
<evidence type="ECO:0000256" key="1">
    <source>
        <dbReference type="SAM" id="MobiDB-lite"/>
    </source>
</evidence>
<feature type="region of interest" description="Disordered" evidence="1">
    <location>
        <begin position="299"/>
        <end position="351"/>
    </location>
</feature>
<evidence type="ECO:0000313" key="4">
    <source>
        <dbReference type="Proteomes" id="UP000305792"/>
    </source>
</evidence>
<feature type="chain" id="PRO_5020243635" evidence="2">
    <location>
        <begin position="22"/>
        <end position="351"/>
    </location>
</feature>
<proteinExistence type="predicted"/>
<evidence type="ECO:0000313" key="3">
    <source>
        <dbReference type="EMBL" id="THV30167.1"/>
    </source>
</evidence>
<protein>
    <submittedName>
        <fullName evidence="3">Uncharacterized protein</fullName>
    </submittedName>
</protein>
<dbReference type="RefSeq" id="WP_136529040.1">
    <property type="nucleotide sequence ID" value="NZ_STGX01000004.1"/>
</dbReference>
<name>A0A4S8PHU3_9ACTN</name>
<comment type="caution">
    <text evidence="3">The sequence shown here is derived from an EMBL/GenBank/DDBJ whole genome shotgun (WGS) entry which is preliminary data.</text>
</comment>
<accession>A0A4S8PHU3</accession>
<feature type="signal peptide" evidence="2">
    <location>
        <begin position="1"/>
        <end position="21"/>
    </location>
</feature>
<feature type="compositionally biased region" description="Polar residues" evidence="1">
    <location>
        <begin position="177"/>
        <end position="202"/>
    </location>
</feature>
<feature type="region of interest" description="Disordered" evidence="1">
    <location>
        <begin position="19"/>
        <end position="268"/>
    </location>
</feature>
<feature type="compositionally biased region" description="Basic and acidic residues" evidence="1">
    <location>
        <begin position="71"/>
        <end position="139"/>
    </location>
</feature>
<sequence>MGAFRNTFRLLAVLVAVSALAPKPRNRGNGNGNGDNDTSSTGSKRRRGGGQSESAAQVQKKARTSAEQLDPDNRSGGDGGDRPSNKDDDSTSNDGERPPLERDENGRPIVDRKDPDQMRQLFDETSRDENGRIPKDELPKGWGYDANGTLHDNRGHKTGHPDEINQSLRNKYYPDGFSTNTHNQMVNRYTREGSQPEGSTGTIPGGRGPDGKQPADGWKNTPPINYRVENGVPVDTATGRPVPRDRLTWSGDPGNPNSPNVDYYRENSDGKVVTNLQYDHNKPAAQHWNEDGYKQSYDERQKWYDNADNLRPMDSKENAGKGSADGEGSRWRYDQTKPSPSEGYTAKPGKE</sequence>
<feature type="compositionally biased region" description="Basic and acidic residues" evidence="1">
    <location>
        <begin position="151"/>
        <end position="163"/>
    </location>
</feature>
<dbReference type="OrthoDB" id="4981820at2"/>
<keyword evidence="4" id="KW-1185">Reference proteome</keyword>
<reference evidence="3 4" key="1">
    <citation type="journal article" date="2018" name="Int. J. Syst. Evol. Microbiol.">
        <title>Glycomyces paridis sp. nov., isolated from the medicinal plant Paris polyphylla.</title>
        <authorList>
            <person name="Fang X.M."/>
            <person name="Bai J.L."/>
            <person name="Su J."/>
            <person name="Zhao L.L."/>
            <person name="Liu H.Y."/>
            <person name="Ma B.P."/>
            <person name="Zhang Y.Q."/>
            <person name="Yu L.Y."/>
        </authorList>
    </citation>
    <scope>NUCLEOTIDE SEQUENCE [LARGE SCALE GENOMIC DNA]</scope>
    <source>
        <strain evidence="3 4">CPCC 204357</strain>
    </source>
</reference>
<gene>
    <name evidence="3" type="ORF">E9998_07290</name>
</gene>
<evidence type="ECO:0000256" key="2">
    <source>
        <dbReference type="SAM" id="SignalP"/>
    </source>
</evidence>